<evidence type="ECO:0000313" key="3">
    <source>
        <dbReference type="Proteomes" id="UP000245992"/>
    </source>
</evidence>
<accession>A0A2T7TGD6</accession>
<comment type="caution">
    <text evidence="2">The sequence shown here is derived from an EMBL/GenBank/DDBJ whole genome shotgun (WGS) entry which is preliminary data.</text>
</comment>
<dbReference type="GO" id="GO:0016491">
    <property type="term" value="F:oxidoreductase activity"/>
    <property type="evidence" value="ECO:0007669"/>
    <property type="project" value="InterPro"/>
</dbReference>
<keyword evidence="3" id="KW-1185">Reference proteome</keyword>
<dbReference type="OrthoDB" id="9774675at2"/>
<sequence length="553" mass="61669">MGRSARAQWSARERLSGSAPRVIIVGAGLGGLSTGCYGQMSGMETRIFEKHVLPGGCCTSWSRDGYIFDYCIEWLTGTAPGNNANQIWRELGALNGKTVQNFDMFNTVAGEDGRSVAFYNDPDRLERHLLRLSPVDAPVIRSFCRDLRRFADVNLEPSLKPAPLQTAEERTAALRKTLPVQELLQRTVGTSMASFAARFQDPLLRRALPFIFYQDHDFPLLPFLLHMAGARRSNAGFPQGGSLGLARSIEERYTALGGRIDYRARVERILIEDDRAVGVELRNGERHYADHIVSACDGAATMERLLDGRYSSPKVKELFKLVLDTSEVVHPGVVSVFVGYKGDVEPDVPHSTTHLLSEADSARLPGVMQNSLVVQLRSRYSGEVAPAGKSVIYCNYFSDYASWKTLRRTDRRKYWERKREVGEFVREFLERCHPGIADRIEVVDVATPVTTERYTGNLHGSIIAWKSFTDADSLLQGLINEDRLRLPGLDGFSLAGQWFTGGSLIRVAVGGRFVTQYICEELGLEFRAWESTDGEAWHPGKLGPLPQLDKSMT</sequence>
<dbReference type="Gene3D" id="3.50.50.60">
    <property type="entry name" value="FAD/NAD(P)-binding domain"/>
    <property type="match status" value="2"/>
</dbReference>
<dbReference type="RefSeq" id="WP_030353375.1">
    <property type="nucleotide sequence ID" value="NZ_AZSP01000002.1"/>
</dbReference>
<dbReference type="PANTHER" id="PTHR43734:SF3">
    <property type="entry name" value="B-CAROTENE KETOLASE"/>
    <property type="match status" value="1"/>
</dbReference>
<dbReference type="AlphaFoldDB" id="A0A2T7TGD6"/>
<dbReference type="SUPFAM" id="SSF51905">
    <property type="entry name" value="FAD/NAD(P)-binding domain"/>
    <property type="match status" value="1"/>
</dbReference>
<reference evidence="2 3" key="1">
    <citation type="submission" date="2013-12" db="EMBL/GenBank/DDBJ databases">
        <title>Annotated genome of Streptomyces scopuliridis.</title>
        <authorList>
            <person name="Olson J.B."/>
        </authorList>
    </citation>
    <scope>NUCLEOTIDE SEQUENCE [LARGE SCALE GENOMIC DNA]</scope>
    <source>
        <strain evidence="2 3">RB72</strain>
    </source>
</reference>
<evidence type="ECO:0000313" key="2">
    <source>
        <dbReference type="EMBL" id="PVE14209.1"/>
    </source>
</evidence>
<gene>
    <name evidence="2" type="ORF">Y717_00465</name>
</gene>
<dbReference type="STRING" id="1440053.GCA_000718095_04366"/>
<name>A0A2T7TGD6_9ACTN</name>
<feature type="domain" description="Amine oxidase" evidence="1">
    <location>
        <begin position="29"/>
        <end position="417"/>
    </location>
</feature>
<dbReference type="InterPro" id="IPR002937">
    <property type="entry name" value="Amino_oxidase"/>
</dbReference>
<protein>
    <submittedName>
        <fullName evidence="2">FAD-dependent oxidoreductase</fullName>
    </submittedName>
</protein>
<dbReference type="InterPro" id="IPR036188">
    <property type="entry name" value="FAD/NAD-bd_sf"/>
</dbReference>
<dbReference type="Proteomes" id="UP000245992">
    <property type="component" value="Unassembled WGS sequence"/>
</dbReference>
<dbReference type="Pfam" id="PF01593">
    <property type="entry name" value="Amino_oxidase"/>
    <property type="match status" value="1"/>
</dbReference>
<dbReference type="EMBL" id="AZSP01000002">
    <property type="protein sequence ID" value="PVE14209.1"/>
    <property type="molecule type" value="Genomic_DNA"/>
</dbReference>
<proteinExistence type="predicted"/>
<evidence type="ECO:0000259" key="1">
    <source>
        <dbReference type="Pfam" id="PF01593"/>
    </source>
</evidence>
<dbReference type="PANTHER" id="PTHR43734">
    <property type="entry name" value="PHYTOENE DESATURASE"/>
    <property type="match status" value="1"/>
</dbReference>
<organism evidence="2 3">
    <name type="scientific">Streptomyces scopuliridis RB72</name>
    <dbReference type="NCBI Taxonomy" id="1440053"/>
    <lineage>
        <taxon>Bacteria</taxon>
        <taxon>Bacillati</taxon>
        <taxon>Actinomycetota</taxon>
        <taxon>Actinomycetes</taxon>
        <taxon>Kitasatosporales</taxon>
        <taxon>Streptomycetaceae</taxon>
        <taxon>Streptomyces</taxon>
    </lineage>
</organism>